<dbReference type="GO" id="GO:0009253">
    <property type="term" value="P:peptidoglycan catabolic process"/>
    <property type="evidence" value="ECO:0007669"/>
    <property type="project" value="InterPro"/>
</dbReference>
<dbReference type="SMART" id="SM00646">
    <property type="entry name" value="Ami_3"/>
    <property type="match status" value="1"/>
</dbReference>
<dbReference type="Proteomes" id="UP000009315">
    <property type="component" value="Unassembled WGS sequence"/>
</dbReference>
<dbReference type="GO" id="GO:0008745">
    <property type="term" value="F:N-acetylmuramoyl-L-alanine amidase activity"/>
    <property type="evidence" value="ECO:0007669"/>
    <property type="project" value="InterPro"/>
</dbReference>
<reference evidence="4 5" key="1">
    <citation type="journal article" date="2013" name="Genome Announc.">
        <title>Genome Sequence of the Sulfate-Reducing Bacterium Desulfotomaculum hydrothermale Lam5(T).</title>
        <authorList>
            <person name="Amin O."/>
            <person name="Fardeau M.L."/>
            <person name="Valette O."/>
            <person name="Hirschler-Rea A."/>
            <person name="Barbe V."/>
            <person name="Medigue C."/>
            <person name="Vacherie B."/>
            <person name="Ollivier B."/>
            <person name="Bertin P.N."/>
            <person name="Dolla A."/>
        </authorList>
    </citation>
    <scope>NUCLEOTIDE SEQUENCE [LARGE SCALE GENOMIC DNA]</scope>
    <source>
        <strain evidence="5">Lam5 / DSM 18033</strain>
    </source>
</reference>
<dbReference type="RefSeq" id="WP_008413250.1">
    <property type="nucleotide sequence ID" value="NZ_CAOS01000014.1"/>
</dbReference>
<dbReference type="STRING" id="1121428.DESHY_70088"/>
<sequence length="246" mass="26538">MAKKLVVLDPGHGGKDPGAVGNSLLEKEITLMLARRVAKRLGFYDVAVKLTRDDDTYLSLEARAQIANNLKADYFLSIHVNAGGGTGFESYIYNGPVSTLSVSYRSIIHSRIATFLKNYGVTDRGEKTANFQVLRQTTMPAALIENLFIDSAKDAALLKDEEFVKGLCDSITAGIVQALKLSPLPAEPAPGPQPTASPSPTWDPQQEVEKLKQAGLLANDHPASAAVTWGELATVLNRLLKLIPKN</sequence>
<feature type="compositionally biased region" description="Pro residues" evidence="2">
    <location>
        <begin position="185"/>
        <end position="197"/>
    </location>
</feature>
<dbReference type="PANTHER" id="PTHR30404:SF0">
    <property type="entry name" value="N-ACETYLMURAMOYL-L-ALANINE AMIDASE AMIC"/>
    <property type="match status" value="1"/>
</dbReference>
<feature type="domain" description="MurNAc-LAA" evidence="3">
    <location>
        <begin position="64"/>
        <end position="176"/>
    </location>
</feature>
<evidence type="ECO:0000313" key="4">
    <source>
        <dbReference type="EMBL" id="CCO09302.1"/>
    </source>
</evidence>
<keyword evidence="5" id="KW-1185">Reference proteome</keyword>
<dbReference type="Gene3D" id="3.40.630.40">
    <property type="entry name" value="Zn-dependent exopeptidases"/>
    <property type="match status" value="1"/>
</dbReference>
<dbReference type="eggNOG" id="COG0860">
    <property type="taxonomic scope" value="Bacteria"/>
</dbReference>
<protein>
    <submittedName>
        <fullName evidence="4">Cell wall hydrolase/autolysin</fullName>
    </submittedName>
</protein>
<accession>K8E0X1</accession>
<dbReference type="PANTHER" id="PTHR30404">
    <property type="entry name" value="N-ACETYLMURAMOYL-L-ALANINE AMIDASE"/>
    <property type="match status" value="1"/>
</dbReference>
<feature type="region of interest" description="Disordered" evidence="2">
    <location>
        <begin position="184"/>
        <end position="206"/>
    </location>
</feature>
<dbReference type="GO" id="GO:0030288">
    <property type="term" value="C:outer membrane-bounded periplasmic space"/>
    <property type="evidence" value="ECO:0007669"/>
    <property type="project" value="TreeGrafter"/>
</dbReference>
<name>K8E0X1_9FIRM</name>
<comment type="caution">
    <text evidence="4">The sequence shown here is derived from an EMBL/GenBank/DDBJ whole genome shotgun (WGS) entry which is preliminary data.</text>
</comment>
<organism evidence="4 5">
    <name type="scientific">Desulforamulus hydrothermalis Lam5 = DSM 18033</name>
    <dbReference type="NCBI Taxonomy" id="1121428"/>
    <lineage>
        <taxon>Bacteria</taxon>
        <taxon>Bacillati</taxon>
        <taxon>Bacillota</taxon>
        <taxon>Clostridia</taxon>
        <taxon>Eubacteriales</taxon>
        <taxon>Peptococcaceae</taxon>
        <taxon>Desulforamulus</taxon>
    </lineage>
</organism>
<keyword evidence="1 4" id="KW-0378">Hydrolase</keyword>
<dbReference type="Pfam" id="PF01520">
    <property type="entry name" value="Amidase_3"/>
    <property type="match status" value="1"/>
</dbReference>
<dbReference type="OrthoDB" id="9772024at2"/>
<evidence type="ECO:0000313" key="5">
    <source>
        <dbReference type="Proteomes" id="UP000009315"/>
    </source>
</evidence>
<dbReference type="AlphaFoldDB" id="K8E0X1"/>
<evidence type="ECO:0000256" key="1">
    <source>
        <dbReference type="ARBA" id="ARBA00022801"/>
    </source>
</evidence>
<evidence type="ECO:0000256" key="2">
    <source>
        <dbReference type="SAM" id="MobiDB-lite"/>
    </source>
</evidence>
<dbReference type="SUPFAM" id="SSF53187">
    <property type="entry name" value="Zn-dependent exopeptidases"/>
    <property type="match status" value="1"/>
</dbReference>
<dbReference type="InterPro" id="IPR050695">
    <property type="entry name" value="N-acetylmuramoyl_amidase_3"/>
</dbReference>
<evidence type="ECO:0000259" key="3">
    <source>
        <dbReference type="SMART" id="SM00646"/>
    </source>
</evidence>
<dbReference type="EMBL" id="CAOS01000014">
    <property type="protein sequence ID" value="CCO09302.1"/>
    <property type="molecule type" value="Genomic_DNA"/>
</dbReference>
<dbReference type="InterPro" id="IPR002508">
    <property type="entry name" value="MurNAc-LAA_cat"/>
</dbReference>
<dbReference type="CDD" id="cd02696">
    <property type="entry name" value="MurNAc-LAA"/>
    <property type="match status" value="1"/>
</dbReference>
<gene>
    <name evidence="4" type="ORF">DESHY_70088</name>
</gene>
<proteinExistence type="predicted"/>